<dbReference type="EMBL" id="PKPP01001291">
    <property type="protein sequence ID" value="PWA83897.1"/>
    <property type="molecule type" value="Genomic_DNA"/>
</dbReference>
<dbReference type="SUPFAM" id="SSF52047">
    <property type="entry name" value="RNI-like"/>
    <property type="match status" value="1"/>
</dbReference>
<name>A0A2U1PDV6_ARTAN</name>
<dbReference type="PANTHER" id="PTHR31900:SF34">
    <property type="entry name" value="EMB|CAB62440.1-RELATED"/>
    <property type="match status" value="1"/>
</dbReference>
<dbReference type="InterPro" id="IPR055411">
    <property type="entry name" value="LRR_FXL15/At3g58940/PEG3-like"/>
</dbReference>
<dbReference type="Gene3D" id="1.20.1280.50">
    <property type="match status" value="1"/>
</dbReference>
<organism evidence="3 4">
    <name type="scientific">Artemisia annua</name>
    <name type="common">Sweet wormwood</name>
    <dbReference type="NCBI Taxonomy" id="35608"/>
    <lineage>
        <taxon>Eukaryota</taxon>
        <taxon>Viridiplantae</taxon>
        <taxon>Streptophyta</taxon>
        <taxon>Embryophyta</taxon>
        <taxon>Tracheophyta</taxon>
        <taxon>Spermatophyta</taxon>
        <taxon>Magnoliopsida</taxon>
        <taxon>eudicotyledons</taxon>
        <taxon>Gunneridae</taxon>
        <taxon>Pentapetalae</taxon>
        <taxon>asterids</taxon>
        <taxon>campanulids</taxon>
        <taxon>Asterales</taxon>
        <taxon>Asteraceae</taxon>
        <taxon>Asteroideae</taxon>
        <taxon>Anthemideae</taxon>
        <taxon>Artemisiinae</taxon>
        <taxon>Artemisia</taxon>
    </lineage>
</organism>
<feature type="region of interest" description="Disordered" evidence="1">
    <location>
        <begin position="1"/>
        <end position="23"/>
    </location>
</feature>
<dbReference type="Proteomes" id="UP000245207">
    <property type="component" value="Unassembled WGS sequence"/>
</dbReference>
<feature type="domain" description="F-box" evidence="2">
    <location>
        <begin position="25"/>
        <end position="61"/>
    </location>
</feature>
<dbReference type="Pfam" id="PF24758">
    <property type="entry name" value="LRR_At5g56370"/>
    <property type="match status" value="1"/>
</dbReference>
<protein>
    <submittedName>
        <fullName evidence="3">F-box/RNI-like superfamily protein</fullName>
    </submittedName>
</protein>
<evidence type="ECO:0000313" key="4">
    <source>
        <dbReference type="Proteomes" id="UP000245207"/>
    </source>
</evidence>
<dbReference type="CDD" id="cd22160">
    <property type="entry name" value="F-box_AtFBL13-like"/>
    <property type="match status" value="1"/>
</dbReference>
<dbReference type="Gene3D" id="3.80.10.10">
    <property type="entry name" value="Ribonuclease Inhibitor"/>
    <property type="match status" value="1"/>
</dbReference>
<dbReference type="SMART" id="SM00579">
    <property type="entry name" value="FBD"/>
    <property type="match status" value="1"/>
</dbReference>
<dbReference type="InterPro" id="IPR006566">
    <property type="entry name" value="FBD"/>
</dbReference>
<gene>
    <name evidence="3" type="ORF">CTI12_AA163340</name>
</gene>
<dbReference type="InterPro" id="IPR032675">
    <property type="entry name" value="LRR_dom_sf"/>
</dbReference>
<evidence type="ECO:0000313" key="3">
    <source>
        <dbReference type="EMBL" id="PWA83897.1"/>
    </source>
</evidence>
<dbReference type="PROSITE" id="PS50181">
    <property type="entry name" value="FBOX"/>
    <property type="match status" value="1"/>
</dbReference>
<dbReference type="SUPFAM" id="SSF81383">
    <property type="entry name" value="F-box domain"/>
    <property type="match status" value="1"/>
</dbReference>
<dbReference type="PANTHER" id="PTHR31900">
    <property type="entry name" value="F-BOX/RNI SUPERFAMILY PROTEIN-RELATED"/>
    <property type="match status" value="1"/>
</dbReference>
<proteinExistence type="predicted"/>
<comment type="caution">
    <text evidence="3">The sequence shown here is derived from an EMBL/GenBank/DDBJ whole genome shotgun (WGS) entry which is preliminary data.</text>
</comment>
<dbReference type="OrthoDB" id="612216at2759"/>
<dbReference type="InterPro" id="IPR036047">
    <property type="entry name" value="F-box-like_dom_sf"/>
</dbReference>
<evidence type="ECO:0000259" key="2">
    <source>
        <dbReference type="PROSITE" id="PS50181"/>
    </source>
</evidence>
<reference evidence="3 4" key="1">
    <citation type="journal article" date="2018" name="Mol. Plant">
        <title>The genome of Artemisia annua provides insight into the evolution of Asteraceae family and artemisinin biosynthesis.</title>
        <authorList>
            <person name="Shen Q."/>
            <person name="Zhang L."/>
            <person name="Liao Z."/>
            <person name="Wang S."/>
            <person name="Yan T."/>
            <person name="Shi P."/>
            <person name="Liu M."/>
            <person name="Fu X."/>
            <person name="Pan Q."/>
            <person name="Wang Y."/>
            <person name="Lv Z."/>
            <person name="Lu X."/>
            <person name="Zhang F."/>
            <person name="Jiang W."/>
            <person name="Ma Y."/>
            <person name="Chen M."/>
            <person name="Hao X."/>
            <person name="Li L."/>
            <person name="Tang Y."/>
            <person name="Lv G."/>
            <person name="Zhou Y."/>
            <person name="Sun X."/>
            <person name="Brodelius P.E."/>
            <person name="Rose J.K.C."/>
            <person name="Tang K."/>
        </authorList>
    </citation>
    <scope>NUCLEOTIDE SEQUENCE [LARGE SCALE GENOMIC DNA]</scope>
    <source>
        <strain evidence="4">cv. Huhao1</strain>
        <tissue evidence="3">Leaf</tissue>
    </source>
</reference>
<dbReference type="InterPro" id="IPR001810">
    <property type="entry name" value="F-box_dom"/>
</dbReference>
<dbReference type="InterPro" id="IPR050232">
    <property type="entry name" value="FBL13/AtMIF1-like"/>
</dbReference>
<dbReference type="AlphaFoldDB" id="A0A2U1PDV6"/>
<dbReference type="Pfam" id="PF00646">
    <property type="entry name" value="F-box"/>
    <property type="match status" value="1"/>
</dbReference>
<evidence type="ECO:0000256" key="1">
    <source>
        <dbReference type="SAM" id="MobiDB-lite"/>
    </source>
</evidence>
<dbReference type="STRING" id="35608.A0A2U1PDV6"/>
<sequence length="486" mass="56702">MLLRSSKGVMKRPKHSSSNNDETKQDLISKLPDALLTHILSLLPDADVCRTSVLSNRWNDLWMFLPTLHFVMPLCWSNEGGNELYSMVDEVETPVCWSMEEVDKFYDLVDKTLALRDGMPIQRFFLYCSKDWDYDRVHDWLRIAVQCKVQIIVLRFPPERYTFRFFWDLFKTCDTLVELSLEGQFQLDVPKGKAKVLFPCLKKISLLSIDYCQVFGDELFENLITGCPVLVELCFERHNFDDLKKIKVSSKTLKRLRIYFTHVVFENCKVLIDAPRLEYLDIKDSVFSEFSITKKPLSLVEAHIDTLTISVAQIIKNISAAKVLTFKFPTLRDFHRVDEVDEFDDIYEVDEIGEADEIGEVDDLNVPMFPNLIKLVTGIKDNGSWNDLLGYLNNMPKLEHITFLNDPPLEAPACLRFGVKEIILRNQETIRQRELAFIEFMLEHSNNLEKFTMNFRENDSKTREKLLNSYRGSNRCQIEFVPGLRR</sequence>
<accession>A0A2U1PDV6</accession>
<dbReference type="InterPro" id="IPR053781">
    <property type="entry name" value="F-box_AtFBL13-like"/>
</dbReference>
<keyword evidence="4" id="KW-1185">Reference proteome</keyword>